<keyword evidence="3" id="KW-1185">Reference proteome</keyword>
<gene>
    <name evidence="2" type="ORF">EGW08_003315</name>
</gene>
<feature type="non-terminal residue" evidence="2">
    <location>
        <position position="196"/>
    </location>
</feature>
<evidence type="ECO:0000313" key="3">
    <source>
        <dbReference type="Proteomes" id="UP000271974"/>
    </source>
</evidence>
<dbReference type="AlphaFoldDB" id="A0A433U4X6"/>
<evidence type="ECO:0000256" key="1">
    <source>
        <dbReference type="SAM" id="MobiDB-lite"/>
    </source>
</evidence>
<sequence length="196" mass="21177">GEIFLEKVEHAFEGKLLAGFVVVRARLAGEGVACVVRVKLEALQVRFQLGFQGLPLVRGGKSFSLPDLIMVCEVALHRDFNLGHVTQLRRRDPVERSGSIDFRHERGPSEGQGAPHAEPSHADLLTALGQQVPYGTGADVLHGARPVQVAHQVTRLLVVRGHLAPVQVRHDGHGLDPFTDVPPALGDLVVHAPPLL</sequence>
<evidence type="ECO:0000313" key="2">
    <source>
        <dbReference type="EMBL" id="RUS88876.1"/>
    </source>
</evidence>
<accession>A0A433U4X6</accession>
<name>A0A433U4X6_ELYCH</name>
<dbReference type="Proteomes" id="UP000271974">
    <property type="component" value="Unassembled WGS sequence"/>
</dbReference>
<organism evidence="2 3">
    <name type="scientific">Elysia chlorotica</name>
    <name type="common">Eastern emerald elysia</name>
    <name type="synonym">Sea slug</name>
    <dbReference type="NCBI Taxonomy" id="188477"/>
    <lineage>
        <taxon>Eukaryota</taxon>
        <taxon>Metazoa</taxon>
        <taxon>Spiralia</taxon>
        <taxon>Lophotrochozoa</taxon>
        <taxon>Mollusca</taxon>
        <taxon>Gastropoda</taxon>
        <taxon>Heterobranchia</taxon>
        <taxon>Euthyneura</taxon>
        <taxon>Panpulmonata</taxon>
        <taxon>Sacoglossa</taxon>
        <taxon>Placobranchoidea</taxon>
        <taxon>Plakobranchidae</taxon>
        <taxon>Elysia</taxon>
    </lineage>
</organism>
<reference evidence="2 3" key="1">
    <citation type="submission" date="2019-01" db="EMBL/GenBank/DDBJ databases">
        <title>A draft genome assembly of the solar-powered sea slug Elysia chlorotica.</title>
        <authorList>
            <person name="Cai H."/>
            <person name="Li Q."/>
            <person name="Fang X."/>
            <person name="Li J."/>
            <person name="Curtis N.E."/>
            <person name="Altenburger A."/>
            <person name="Shibata T."/>
            <person name="Feng M."/>
            <person name="Maeda T."/>
            <person name="Schwartz J.A."/>
            <person name="Shigenobu S."/>
            <person name="Lundholm N."/>
            <person name="Nishiyama T."/>
            <person name="Yang H."/>
            <person name="Hasebe M."/>
            <person name="Li S."/>
            <person name="Pierce S.K."/>
            <person name="Wang J."/>
        </authorList>
    </citation>
    <scope>NUCLEOTIDE SEQUENCE [LARGE SCALE GENOMIC DNA]</scope>
    <source>
        <strain evidence="2">EC2010</strain>
        <tissue evidence="2">Whole organism of an adult</tissue>
    </source>
</reference>
<dbReference type="EMBL" id="RQTK01000071">
    <property type="protein sequence ID" value="RUS88876.1"/>
    <property type="molecule type" value="Genomic_DNA"/>
</dbReference>
<feature type="non-terminal residue" evidence="2">
    <location>
        <position position="1"/>
    </location>
</feature>
<comment type="caution">
    <text evidence="2">The sequence shown here is derived from an EMBL/GenBank/DDBJ whole genome shotgun (WGS) entry which is preliminary data.</text>
</comment>
<protein>
    <submittedName>
        <fullName evidence="2">Uncharacterized protein</fullName>
    </submittedName>
</protein>
<proteinExistence type="predicted"/>
<feature type="region of interest" description="Disordered" evidence="1">
    <location>
        <begin position="96"/>
        <end position="119"/>
    </location>
</feature>